<evidence type="ECO:0000313" key="2">
    <source>
        <dbReference type="EMBL" id="USP82273.1"/>
    </source>
</evidence>
<feature type="region of interest" description="Disordered" evidence="1">
    <location>
        <begin position="585"/>
        <end position="628"/>
    </location>
</feature>
<dbReference type="Proteomes" id="UP001056012">
    <property type="component" value="Chromosome 8"/>
</dbReference>
<feature type="compositionally biased region" description="Polar residues" evidence="1">
    <location>
        <begin position="605"/>
        <end position="628"/>
    </location>
</feature>
<dbReference type="PANTHER" id="PTHR37538:SF1">
    <property type="entry name" value="BTB DOMAIN-CONTAINING PROTEIN"/>
    <property type="match status" value="1"/>
</dbReference>
<sequence length="681" mass="76036">MATKDTIMHPVPEPEHQPTDPSVESADCSSHETERPKTSPYASPIVELMVGPENKAYHVPYDLLPNSHFTAFICPGSAIYLPDLDEDTGHVLAHYLYTGTYQTLDCMVTSENEELQIEFKRAVLAYVAARSLGLDGLEQLAKNKVEDFGAKMSIIDIVEAIQKDFSRIPIDATWFHEYFDLRADESFDVKKRTDAAFELNRRENDTVQDELALLAMINLFHRIENIALFRALAKPLLRTYHQLYLALIEHSENIGKSRETTRSQVSHTEETTGEGCAAAEGSLIEAHIETKPIEDILTPEGVVEERDFAAEPDTQAEERRENTYDEGTVALDIDGKESELTPQIENVSLPHPKPEPVPAEQSTNDPRSDWGHGNWGHSDWGRSDWGRSDWGRLASKKKKSKKAPVPDAVPSPPHEISATEPPSQLEQTYEDVQKEEALQDHGSPTFKDDGKDPEDIPPVSTSNVEAEPENKESVGWPSTSIWDGSKKKKKSKKIRALEPEPEPVQEPPIDDPVPVKELGNAEVDDEKLDNGPTRYQVVPEGMESVQNPPTTEIIEETVSVPVEKPQVDNPWGILLPIKLKKSKKKKGLRAAQKGVESESAKPIETTANTRLSEESQSMPTKSADLNNGNTEVYPEGEVCPWFNEHSQPGGQWETCQRCKNYVLRVALDQFHRSISNGVEVS</sequence>
<dbReference type="AlphaFoldDB" id="A0A9Q8ZKC6"/>
<evidence type="ECO:0000256" key="1">
    <source>
        <dbReference type="SAM" id="MobiDB-lite"/>
    </source>
</evidence>
<accession>A0A9Q8ZKC6</accession>
<evidence type="ECO:0000313" key="3">
    <source>
        <dbReference type="Proteomes" id="UP001056012"/>
    </source>
</evidence>
<feature type="region of interest" description="Disordered" evidence="1">
    <location>
        <begin position="1"/>
        <end position="39"/>
    </location>
</feature>
<protein>
    <submittedName>
        <fullName evidence="2">Uncharacterized protein</fullName>
    </submittedName>
</protein>
<dbReference type="OrthoDB" id="3594103at2759"/>
<proteinExistence type="predicted"/>
<dbReference type="PANTHER" id="PTHR37538">
    <property type="entry name" value="BTB DOMAIN-CONTAINING PROTEIN"/>
    <property type="match status" value="1"/>
</dbReference>
<feature type="compositionally biased region" description="Basic and acidic residues" evidence="1">
    <location>
        <begin position="379"/>
        <end position="390"/>
    </location>
</feature>
<keyword evidence="3" id="KW-1185">Reference proteome</keyword>
<name>A0A9Q8ZKC6_CURCL</name>
<dbReference type="VEuPathDB" id="FungiDB:yc1106_09547"/>
<dbReference type="EMBL" id="CP089281">
    <property type="protein sequence ID" value="USP82273.1"/>
    <property type="molecule type" value="Genomic_DNA"/>
</dbReference>
<organism evidence="2 3">
    <name type="scientific">Curvularia clavata</name>
    <dbReference type="NCBI Taxonomy" id="95742"/>
    <lineage>
        <taxon>Eukaryota</taxon>
        <taxon>Fungi</taxon>
        <taxon>Dikarya</taxon>
        <taxon>Ascomycota</taxon>
        <taxon>Pezizomycotina</taxon>
        <taxon>Dothideomycetes</taxon>
        <taxon>Pleosporomycetidae</taxon>
        <taxon>Pleosporales</taxon>
        <taxon>Pleosporineae</taxon>
        <taxon>Pleosporaceae</taxon>
        <taxon>Curvularia</taxon>
    </lineage>
</organism>
<feature type="region of interest" description="Disordered" evidence="1">
    <location>
        <begin position="256"/>
        <end position="276"/>
    </location>
</feature>
<gene>
    <name evidence="2" type="ORF">yc1106_09547</name>
</gene>
<feature type="region of interest" description="Disordered" evidence="1">
    <location>
        <begin position="308"/>
        <end position="550"/>
    </location>
</feature>
<reference evidence="2" key="1">
    <citation type="submission" date="2021-12" db="EMBL/GenBank/DDBJ databases">
        <title>Curvularia clavata genome.</title>
        <authorList>
            <person name="Cao Y."/>
        </authorList>
    </citation>
    <scope>NUCLEOTIDE SEQUENCE</scope>
    <source>
        <strain evidence="2">Yc1106</strain>
    </source>
</reference>